<feature type="domain" description="TamA POTRA" evidence="14">
    <location>
        <begin position="29"/>
        <end position="96"/>
    </location>
</feature>
<evidence type="ECO:0000256" key="4">
    <source>
        <dbReference type="ARBA" id="ARBA00022452"/>
    </source>
</evidence>
<dbReference type="PANTHER" id="PTHR12815:SF47">
    <property type="entry name" value="TRANSLOCATION AND ASSEMBLY MODULE SUBUNIT TAMA"/>
    <property type="match status" value="1"/>
</dbReference>
<dbReference type="Pfam" id="PF07244">
    <property type="entry name" value="POTRA"/>
    <property type="match status" value="1"/>
</dbReference>
<gene>
    <name evidence="15" type="ORF">A6A20_06250</name>
</gene>
<sequence>MRFTLSKSSQFILALAFFCGLAMADQQVELRVEGIDNPKLSENVHLYVNSISNEEADGSPRYESLVSDAIDKALRAEGYYNSTVSYQLDNNLLIATVKLGTAVKIAGIDVDILGQAKQDPAFEQIAKQTPKIGTLLNHGTYDNYKSELQTLALRRGYFDANFLIHRLEVMPSTGQAWWRLVFDSGERYHYGQIRFEHSQIREDYLRNILKIKSGEPYLLNDLSNLTNDFSSSNWFSSVLIQPQLDSEDKIVNLDVLLYPRKKTSIELGVGYSSDVGARLQASWKRPWINSRGHSVGANLYLSAPKQTLEASYKMPLLKNPLRYYYEFATGVERENDNDTNSLATTFSALRYWNRESGWQYSGGIRLRYDSYTQADVTNDTFLVYPSLGLSRTRLRGGLFPTWGDAQSISLDVGNKVWLSDVNFISLRASTAWIRTFAENHRFYVRGEIGWLNTKNLERIPPALRFFAGGDRSVRGYGYKKISPKNAEGELVGGSRLATATLEYQYQVYPKWWLATFFDSGLAANSFSSSELRHGAGMGVRWASPVGAIKFDIATPIRDKDNSRNIQFYIGLGSEL</sequence>
<comment type="similarity">
    <text evidence="2">Belongs to the TamA family.</text>
</comment>
<dbReference type="Pfam" id="PF01103">
    <property type="entry name" value="Omp85"/>
    <property type="match status" value="1"/>
</dbReference>
<dbReference type="Pfam" id="PF17243">
    <property type="entry name" value="POTRA_TamA_1"/>
    <property type="match status" value="1"/>
</dbReference>
<dbReference type="GO" id="GO:0009279">
    <property type="term" value="C:cell outer membrane"/>
    <property type="evidence" value="ECO:0007669"/>
    <property type="project" value="UniProtKB-SubCell"/>
</dbReference>
<dbReference type="RefSeq" id="WP_424585422.1">
    <property type="nucleotide sequence ID" value="NZ_LWID01000001.1"/>
</dbReference>
<accession>A0A9X4SQE8</accession>
<keyword evidence="16" id="KW-1185">Reference proteome</keyword>
<keyword evidence="4" id="KW-1134">Transmembrane beta strand</keyword>
<feature type="chain" id="PRO_5040961604" description="Translocation and assembly module subunit TamA" evidence="11">
    <location>
        <begin position="25"/>
        <end position="575"/>
    </location>
</feature>
<evidence type="ECO:0000256" key="6">
    <source>
        <dbReference type="ARBA" id="ARBA00022729"/>
    </source>
</evidence>
<comment type="caution">
    <text evidence="15">The sequence shown here is derived from an EMBL/GenBank/DDBJ whole genome shotgun (WGS) entry which is preliminary data.</text>
</comment>
<evidence type="ECO:0000256" key="5">
    <source>
        <dbReference type="ARBA" id="ARBA00022692"/>
    </source>
</evidence>
<comment type="subunit">
    <text evidence="10">Interacts with TamB to form the translocation and assembly module (TAM).</text>
</comment>
<evidence type="ECO:0000256" key="1">
    <source>
        <dbReference type="ARBA" id="ARBA00004442"/>
    </source>
</evidence>
<proteinExistence type="inferred from homology"/>
<evidence type="ECO:0000259" key="13">
    <source>
        <dbReference type="Pfam" id="PF07244"/>
    </source>
</evidence>
<comment type="subcellular location">
    <subcellularLocation>
        <location evidence="1">Cell outer membrane</location>
    </subcellularLocation>
</comment>
<evidence type="ECO:0000256" key="9">
    <source>
        <dbReference type="ARBA" id="ARBA00033063"/>
    </source>
</evidence>
<feature type="signal peptide" evidence="11">
    <location>
        <begin position="1"/>
        <end position="24"/>
    </location>
</feature>
<dbReference type="AlphaFoldDB" id="A0A9X4SQE8"/>
<evidence type="ECO:0000256" key="7">
    <source>
        <dbReference type="ARBA" id="ARBA00023136"/>
    </source>
</evidence>
<dbReference type="GO" id="GO:0009306">
    <property type="term" value="P:protein secretion"/>
    <property type="evidence" value="ECO:0007669"/>
    <property type="project" value="TreeGrafter"/>
</dbReference>
<evidence type="ECO:0000256" key="10">
    <source>
        <dbReference type="ARBA" id="ARBA00093548"/>
    </source>
</evidence>
<dbReference type="Proteomes" id="UP001155500">
    <property type="component" value="Unassembled WGS sequence"/>
</dbReference>
<dbReference type="PANTHER" id="PTHR12815">
    <property type="entry name" value="SORTING AND ASSEMBLY MACHINERY SAMM50 PROTEIN FAMILY MEMBER"/>
    <property type="match status" value="1"/>
</dbReference>
<protein>
    <recommendedName>
        <fullName evidence="3">Translocation and assembly module subunit TamA</fullName>
    </recommendedName>
    <alternativeName>
        <fullName evidence="9">Autotransporter assembly factor TamA</fullName>
    </alternativeName>
</protein>
<dbReference type="InterPro" id="IPR035243">
    <property type="entry name" value="TamA_POTRA_Dom_1"/>
</dbReference>
<keyword evidence="8" id="KW-0998">Cell outer membrane</keyword>
<evidence type="ECO:0000259" key="12">
    <source>
        <dbReference type="Pfam" id="PF01103"/>
    </source>
</evidence>
<keyword evidence="6 11" id="KW-0732">Signal</keyword>
<name>A0A9X4SQE8_9PAST</name>
<feature type="domain" description="POTRA" evidence="13">
    <location>
        <begin position="188"/>
        <end position="255"/>
    </location>
</feature>
<evidence type="ECO:0000313" key="16">
    <source>
        <dbReference type="Proteomes" id="UP001155500"/>
    </source>
</evidence>
<evidence type="ECO:0000256" key="11">
    <source>
        <dbReference type="SAM" id="SignalP"/>
    </source>
</evidence>
<evidence type="ECO:0000256" key="8">
    <source>
        <dbReference type="ARBA" id="ARBA00023237"/>
    </source>
</evidence>
<evidence type="ECO:0000313" key="15">
    <source>
        <dbReference type="EMBL" id="MDG6895226.1"/>
    </source>
</evidence>
<reference evidence="15" key="1">
    <citation type="submission" date="2016-03" db="EMBL/GenBank/DDBJ databases">
        <title>Co-evolution between Pasteurellaceae and their hosts.</title>
        <authorList>
            <person name="Hansen M.J."/>
            <person name="Bojesen A.M."/>
            <person name="Planet P."/>
        </authorList>
    </citation>
    <scope>NUCLEOTIDE SEQUENCE</scope>
    <source>
        <strain evidence="15">146/S8/89</strain>
    </source>
</reference>
<dbReference type="GO" id="GO:0097347">
    <property type="term" value="C:TAM protein secretion complex"/>
    <property type="evidence" value="ECO:0007669"/>
    <property type="project" value="TreeGrafter"/>
</dbReference>
<keyword evidence="7" id="KW-0472">Membrane</keyword>
<evidence type="ECO:0000256" key="2">
    <source>
        <dbReference type="ARBA" id="ARBA00010248"/>
    </source>
</evidence>
<feature type="domain" description="Bacterial surface antigen (D15)" evidence="12">
    <location>
        <begin position="264"/>
        <end position="573"/>
    </location>
</feature>
<dbReference type="InterPro" id="IPR000184">
    <property type="entry name" value="Bac_surfAg_D15"/>
</dbReference>
<dbReference type="FunFam" id="3.10.20.310:FF:000008">
    <property type="entry name" value="Outer membrane protein, OMP85 family"/>
    <property type="match status" value="1"/>
</dbReference>
<dbReference type="InterPro" id="IPR039910">
    <property type="entry name" value="D15-like"/>
</dbReference>
<dbReference type="Gene3D" id="3.10.20.310">
    <property type="entry name" value="membrane protein fhac"/>
    <property type="match status" value="3"/>
</dbReference>
<dbReference type="Gene3D" id="2.40.160.50">
    <property type="entry name" value="membrane protein fhac: a member of the omp85/tpsb transporter family"/>
    <property type="match status" value="1"/>
</dbReference>
<keyword evidence="5" id="KW-0812">Transmembrane</keyword>
<evidence type="ECO:0000256" key="3">
    <source>
        <dbReference type="ARBA" id="ARBA00015419"/>
    </source>
</evidence>
<dbReference type="InterPro" id="IPR010827">
    <property type="entry name" value="BamA/TamA_POTRA"/>
</dbReference>
<evidence type="ECO:0000259" key="14">
    <source>
        <dbReference type="Pfam" id="PF17243"/>
    </source>
</evidence>
<organism evidence="15 16">
    <name type="scientific">Volucribacter amazonae</name>
    <dbReference type="NCBI Taxonomy" id="256731"/>
    <lineage>
        <taxon>Bacteria</taxon>
        <taxon>Pseudomonadati</taxon>
        <taxon>Pseudomonadota</taxon>
        <taxon>Gammaproteobacteria</taxon>
        <taxon>Pasteurellales</taxon>
        <taxon>Pasteurellaceae</taxon>
        <taxon>Volucribacter</taxon>
    </lineage>
</organism>
<dbReference type="EMBL" id="LWID01000001">
    <property type="protein sequence ID" value="MDG6895226.1"/>
    <property type="molecule type" value="Genomic_DNA"/>
</dbReference>